<dbReference type="AlphaFoldDB" id="A0A2J6PY60"/>
<evidence type="ECO:0000256" key="3">
    <source>
        <dbReference type="ARBA" id="ARBA00022801"/>
    </source>
</evidence>
<evidence type="ECO:0000256" key="4">
    <source>
        <dbReference type="ARBA" id="ARBA00022833"/>
    </source>
</evidence>
<evidence type="ECO:0000256" key="5">
    <source>
        <dbReference type="SAM" id="MobiDB-lite"/>
    </source>
</evidence>
<evidence type="ECO:0000313" key="7">
    <source>
        <dbReference type="EMBL" id="PMD18866.1"/>
    </source>
</evidence>
<evidence type="ECO:0000259" key="6">
    <source>
        <dbReference type="Pfam" id="PF18089"/>
    </source>
</evidence>
<organism evidence="7 8">
    <name type="scientific">Hyaloscypha hepaticicola</name>
    <dbReference type="NCBI Taxonomy" id="2082293"/>
    <lineage>
        <taxon>Eukaryota</taxon>
        <taxon>Fungi</taxon>
        <taxon>Dikarya</taxon>
        <taxon>Ascomycota</taxon>
        <taxon>Pezizomycotina</taxon>
        <taxon>Leotiomycetes</taxon>
        <taxon>Helotiales</taxon>
        <taxon>Hyaloscyphaceae</taxon>
        <taxon>Hyaloscypha</taxon>
    </lineage>
</organism>
<name>A0A2J6PY60_9HELO</name>
<protein>
    <recommendedName>
        <fullName evidence="6">DAPG hydrolase PhiG domain-containing protein</fullName>
    </recommendedName>
</protein>
<keyword evidence="8" id="KW-1185">Reference proteome</keyword>
<dbReference type="GO" id="GO:0016787">
    <property type="term" value="F:hydrolase activity"/>
    <property type="evidence" value="ECO:0007669"/>
    <property type="project" value="UniProtKB-KW"/>
</dbReference>
<feature type="region of interest" description="Disordered" evidence="5">
    <location>
        <begin position="196"/>
        <end position="216"/>
    </location>
</feature>
<accession>A0A2J6PY60</accession>
<dbReference type="OrthoDB" id="3335931at2759"/>
<reference evidence="7 8" key="1">
    <citation type="submission" date="2016-05" db="EMBL/GenBank/DDBJ databases">
        <title>A degradative enzymes factory behind the ericoid mycorrhizal symbiosis.</title>
        <authorList>
            <consortium name="DOE Joint Genome Institute"/>
            <person name="Martino E."/>
            <person name="Morin E."/>
            <person name="Grelet G."/>
            <person name="Kuo A."/>
            <person name="Kohler A."/>
            <person name="Daghino S."/>
            <person name="Barry K."/>
            <person name="Choi C."/>
            <person name="Cichocki N."/>
            <person name="Clum A."/>
            <person name="Copeland A."/>
            <person name="Hainaut M."/>
            <person name="Haridas S."/>
            <person name="Labutti K."/>
            <person name="Lindquist E."/>
            <person name="Lipzen A."/>
            <person name="Khouja H.-R."/>
            <person name="Murat C."/>
            <person name="Ohm R."/>
            <person name="Olson A."/>
            <person name="Spatafora J."/>
            <person name="Veneault-Fourrey C."/>
            <person name="Henrissat B."/>
            <person name="Grigoriev I."/>
            <person name="Martin F."/>
            <person name="Perotto S."/>
        </authorList>
    </citation>
    <scope>NUCLEOTIDE SEQUENCE [LARGE SCALE GENOMIC DNA]</scope>
    <source>
        <strain evidence="7 8">UAMH 7357</strain>
    </source>
</reference>
<keyword evidence="3" id="KW-0378">Hydrolase</keyword>
<keyword evidence="4" id="KW-0862">Zinc</keyword>
<sequence length="216" mass="24660">MTESTPAPSLKTFPLRLQDAKTLLSNDYQPVETGWAFNEDGMAHIAATTYMPNCTSEMISWWFGWLDDTSQYKLWHPNDHVFCSWEGPRNNDSTYIGGHHLVHEYIGGHLAKLKISFVSPEKYFGKGWEEVFREKGYGVAVCARVGNWNDETGEVLYTGNLIHLIKEEKIGVRMRSQFWLGDVDGVTDPEVRSKGVPPFLPDLYSKHSKEKSRESL</sequence>
<proteinExistence type="predicted"/>
<feature type="compositionally biased region" description="Basic and acidic residues" evidence="5">
    <location>
        <begin position="204"/>
        <end position="216"/>
    </location>
</feature>
<dbReference type="InterPro" id="IPR041526">
    <property type="entry name" value="DAPG_hydrolase"/>
</dbReference>
<dbReference type="Proteomes" id="UP000235672">
    <property type="component" value="Unassembled WGS sequence"/>
</dbReference>
<evidence type="ECO:0000256" key="2">
    <source>
        <dbReference type="ARBA" id="ARBA00022723"/>
    </source>
</evidence>
<dbReference type="EMBL" id="KZ613492">
    <property type="protein sequence ID" value="PMD18866.1"/>
    <property type="molecule type" value="Genomic_DNA"/>
</dbReference>
<gene>
    <name evidence="7" type="ORF">NA56DRAFT_647733</name>
</gene>
<dbReference type="Pfam" id="PF18089">
    <property type="entry name" value="DAPG_hydrolase"/>
    <property type="match status" value="1"/>
</dbReference>
<evidence type="ECO:0000256" key="1">
    <source>
        <dbReference type="ARBA" id="ARBA00001947"/>
    </source>
</evidence>
<comment type="cofactor">
    <cofactor evidence="1">
        <name>Zn(2+)</name>
        <dbReference type="ChEBI" id="CHEBI:29105"/>
    </cofactor>
</comment>
<dbReference type="GO" id="GO:0046872">
    <property type="term" value="F:metal ion binding"/>
    <property type="evidence" value="ECO:0007669"/>
    <property type="project" value="UniProtKB-KW"/>
</dbReference>
<keyword evidence="2" id="KW-0479">Metal-binding</keyword>
<evidence type="ECO:0000313" key="8">
    <source>
        <dbReference type="Proteomes" id="UP000235672"/>
    </source>
</evidence>
<feature type="domain" description="DAPG hydrolase PhiG" evidence="6">
    <location>
        <begin position="16"/>
        <end position="182"/>
    </location>
</feature>